<dbReference type="RefSeq" id="WP_090496486.1">
    <property type="nucleotide sequence ID" value="NZ_FNCH01000001.1"/>
</dbReference>
<gene>
    <name evidence="2" type="ORF">SAMN05421827_101553</name>
</gene>
<evidence type="ECO:0000313" key="3">
    <source>
        <dbReference type="Proteomes" id="UP000199643"/>
    </source>
</evidence>
<dbReference type="InterPro" id="IPR018756">
    <property type="entry name" value="DUF2314"/>
</dbReference>
<dbReference type="AlphaFoldDB" id="A0A1G7NXU9"/>
<name>A0A1G7NXU9_9SPHI</name>
<keyword evidence="3" id="KW-1185">Reference proteome</keyword>
<dbReference type="STRING" id="405671.SAMN05421827_101553"/>
<dbReference type="Pfam" id="PF10077">
    <property type="entry name" value="DUF2314"/>
    <property type="match status" value="1"/>
</dbReference>
<dbReference type="Proteomes" id="UP000199643">
    <property type="component" value="Unassembled WGS sequence"/>
</dbReference>
<organism evidence="2 3">
    <name type="scientific">Pedobacter terrae</name>
    <dbReference type="NCBI Taxonomy" id="405671"/>
    <lineage>
        <taxon>Bacteria</taxon>
        <taxon>Pseudomonadati</taxon>
        <taxon>Bacteroidota</taxon>
        <taxon>Sphingobacteriia</taxon>
        <taxon>Sphingobacteriales</taxon>
        <taxon>Sphingobacteriaceae</taxon>
        <taxon>Pedobacter</taxon>
    </lineage>
</organism>
<feature type="domain" description="DUF2314" evidence="1">
    <location>
        <begin position="29"/>
        <end position="153"/>
    </location>
</feature>
<proteinExistence type="predicted"/>
<accession>A0A1G7NXU9</accession>
<protein>
    <submittedName>
        <fullName evidence="2">Uncharacterized conserved protein YegJ, DUF2314 family</fullName>
    </submittedName>
</protein>
<sequence length="294" mass="33244">MGLLSKIFGKKNVEERKGEPDMVYISNEDERMRWAIEKAGLTLWYFEESLSNPQPHQAYFSVKAHIRDGEYSEHIWLTEPHFDDEGNLFGTVGNDPVDVKTVKLNQKIGISGDDISDWMIIENGRLIGGYTIRAIRDGLAEKDKTAFDDSIGLYIDEGVDHFKVNLETPEGAILSIEKAYINKDIDAAMDCKDFYEEAKSLLSGMNMAVEIDQDIINETAEVLKLSFINNIEAHGFPDFSNIKNAFPERKKVDETHWVITEVCWYPDGGKSVQLLNTFKSPKGWVVLGPADSIE</sequence>
<evidence type="ECO:0000259" key="1">
    <source>
        <dbReference type="Pfam" id="PF10077"/>
    </source>
</evidence>
<dbReference type="EMBL" id="FNCH01000001">
    <property type="protein sequence ID" value="SDF78886.1"/>
    <property type="molecule type" value="Genomic_DNA"/>
</dbReference>
<evidence type="ECO:0000313" key="2">
    <source>
        <dbReference type="EMBL" id="SDF78886.1"/>
    </source>
</evidence>
<reference evidence="3" key="1">
    <citation type="submission" date="2016-10" db="EMBL/GenBank/DDBJ databases">
        <authorList>
            <person name="Varghese N."/>
            <person name="Submissions S."/>
        </authorList>
    </citation>
    <scope>NUCLEOTIDE SEQUENCE [LARGE SCALE GENOMIC DNA]</scope>
    <source>
        <strain evidence="3">DSM 17933</strain>
    </source>
</reference>
<dbReference type="OrthoDB" id="884440at2"/>